<proteinExistence type="predicted"/>
<organism evidence="1 2">
    <name type="scientific">Clostridium tyrobutyricum DIVETGP</name>
    <dbReference type="NCBI Taxonomy" id="1408889"/>
    <lineage>
        <taxon>Bacteria</taxon>
        <taxon>Bacillati</taxon>
        <taxon>Bacillota</taxon>
        <taxon>Clostridia</taxon>
        <taxon>Eubacteriales</taxon>
        <taxon>Clostridiaceae</taxon>
        <taxon>Clostridium</taxon>
    </lineage>
</organism>
<sequence length="55" mass="6519">MEKNLNNLNLEINQLKSVLYELMKTSNNLTDKKIVKCSMELDELILKYQQQKMSN</sequence>
<dbReference type="GeneID" id="41185996"/>
<comment type="caution">
    <text evidence="1">The sequence shown here is derived from an EMBL/GenBank/DDBJ whole genome shotgun (WGS) entry which is preliminary data.</text>
</comment>
<reference evidence="1 2" key="1">
    <citation type="journal article" date="2015" name="Genome Announc.">
        <title>Draft Genome Sequence of Clostridium tyrobutyricum Strain DIVETGP, Isolated from Cow's Milk for Grana Padano Production.</title>
        <authorList>
            <person name="Soggiu A."/>
            <person name="Piras C."/>
            <person name="Gaiarsa S."/>
            <person name="Sassera D."/>
            <person name="Roncada P."/>
            <person name="Bendixen E."/>
            <person name="Brasca M."/>
            <person name="Bonizzi L."/>
        </authorList>
    </citation>
    <scope>NUCLEOTIDE SEQUENCE [LARGE SCALE GENOMIC DNA]</scope>
    <source>
        <strain evidence="1 2">DIVETGP</strain>
    </source>
</reference>
<dbReference type="OrthoDB" id="1923056at2"/>
<dbReference type="Proteomes" id="UP000019482">
    <property type="component" value="Unassembled WGS sequence"/>
</dbReference>
<protein>
    <recommendedName>
        <fullName evidence="3">Spo0E like sporulation regulatory protein</fullName>
    </recommendedName>
</protein>
<dbReference type="InterPro" id="IPR037208">
    <property type="entry name" value="Spo0E-like_sf"/>
</dbReference>
<dbReference type="AlphaFoldDB" id="W6N4A4"/>
<evidence type="ECO:0000313" key="1">
    <source>
        <dbReference type="EMBL" id="CDL90780.1"/>
    </source>
</evidence>
<dbReference type="EMBL" id="CBXI010000010">
    <property type="protein sequence ID" value="CDL90780.1"/>
    <property type="molecule type" value="Genomic_DNA"/>
</dbReference>
<dbReference type="Gene3D" id="4.10.280.10">
    <property type="entry name" value="Helix-loop-helix DNA-binding domain"/>
    <property type="match status" value="1"/>
</dbReference>
<gene>
    <name evidence="1" type="ORF">CTDIVETGP_0850</name>
</gene>
<dbReference type="RefSeq" id="WP_017750557.1">
    <property type="nucleotide sequence ID" value="NZ_CBXI010000010.1"/>
</dbReference>
<evidence type="ECO:0008006" key="3">
    <source>
        <dbReference type="Google" id="ProtNLM"/>
    </source>
</evidence>
<evidence type="ECO:0000313" key="2">
    <source>
        <dbReference type="Proteomes" id="UP000019482"/>
    </source>
</evidence>
<dbReference type="SUPFAM" id="SSF140500">
    <property type="entry name" value="BAS1536-like"/>
    <property type="match status" value="1"/>
</dbReference>
<dbReference type="GO" id="GO:0046983">
    <property type="term" value="F:protein dimerization activity"/>
    <property type="evidence" value="ECO:0007669"/>
    <property type="project" value="InterPro"/>
</dbReference>
<dbReference type="Pfam" id="PF09388">
    <property type="entry name" value="SpoOE-like"/>
    <property type="match status" value="1"/>
</dbReference>
<dbReference type="InterPro" id="IPR036638">
    <property type="entry name" value="HLH_DNA-bd_sf"/>
</dbReference>
<dbReference type="GO" id="GO:0043937">
    <property type="term" value="P:regulation of sporulation"/>
    <property type="evidence" value="ECO:0007669"/>
    <property type="project" value="InterPro"/>
</dbReference>
<dbReference type="InterPro" id="IPR018540">
    <property type="entry name" value="Spo0E-like"/>
</dbReference>
<name>W6N4A4_CLOTY</name>
<accession>W6N4A4</accession>
<keyword evidence="2" id="KW-1185">Reference proteome</keyword>